<dbReference type="PANTHER" id="PTHR11895:SF7">
    <property type="entry name" value="GLUTAMYL-TRNA(GLN) AMIDOTRANSFERASE SUBUNIT A, MITOCHONDRIAL"/>
    <property type="match status" value="1"/>
</dbReference>
<dbReference type="InterPro" id="IPR036928">
    <property type="entry name" value="AS_sf"/>
</dbReference>
<evidence type="ECO:0000313" key="3">
    <source>
        <dbReference type="EMBL" id="MFC6237329.1"/>
    </source>
</evidence>
<organism evidence="3 4">
    <name type="scientific">Longivirga aurantiaca</name>
    <dbReference type="NCBI Taxonomy" id="1837743"/>
    <lineage>
        <taxon>Bacteria</taxon>
        <taxon>Bacillati</taxon>
        <taxon>Actinomycetota</taxon>
        <taxon>Actinomycetes</taxon>
        <taxon>Sporichthyales</taxon>
        <taxon>Sporichthyaceae</taxon>
        <taxon>Longivirga</taxon>
    </lineage>
</organism>
<evidence type="ECO:0000259" key="2">
    <source>
        <dbReference type="Pfam" id="PF01425"/>
    </source>
</evidence>
<evidence type="ECO:0000256" key="1">
    <source>
        <dbReference type="ARBA" id="ARBA00009199"/>
    </source>
</evidence>
<dbReference type="Pfam" id="PF01425">
    <property type="entry name" value="Amidase"/>
    <property type="match status" value="1"/>
</dbReference>
<proteinExistence type="inferred from homology"/>
<dbReference type="RefSeq" id="WP_386764537.1">
    <property type="nucleotide sequence ID" value="NZ_JBHSTI010000008.1"/>
</dbReference>
<keyword evidence="4" id="KW-1185">Reference proteome</keyword>
<comment type="similarity">
    <text evidence="1">Belongs to the amidase family.</text>
</comment>
<dbReference type="Proteomes" id="UP001596138">
    <property type="component" value="Unassembled WGS sequence"/>
</dbReference>
<comment type="caution">
    <text evidence="3">The sequence shown here is derived from an EMBL/GenBank/DDBJ whole genome shotgun (WGS) entry which is preliminary data.</text>
</comment>
<accession>A0ABW1SYK3</accession>
<reference evidence="4" key="1">
    <citation type="journal article" date="2019" name="Int. J. Syst. Evol. Microbiol.">
        <title>The Global Catalogue of Microorganisms (GCM) 10K type strain sequencing project: providing services to taxonomists for standard genome sequencing and annotation.</title>
        <authorList>
            <consortium name="The Broad Institute Genomics Platform"/>
            <consortium name="The Broad Institute Genome Sequencing Center for Infectious Disease"/>
            <person name="Wu L."/>
            <person name="Ma J."/>
        </authorList>
    </citation>
    <scope>NUCLEOTIDE SEQUENCE [LARGE SCALE GENOMIC DNA]</scope>
    <source>
        <strain evidence="4">CGMCC 4.7317</strain>
    </source>
</reference>
<dbReference type="PANTHER" id="PTHR11895">
    <property type="entry name" value="TRANSAMIDASE"/>
    <property type="match status" value="1"/>
</dbReference>
<dbReference type="EMBL" id="JBHSTI010000008">
    <property type="protein sequence ID" value="MFC6237329.1"/>
    <property type="molecule type" value="Genomic_DNA"/>
</dbReference>
<dbReference type="InterPro" id="IPR023631">
    <property type="entry name" value="Amidase_dom"/>
</dbReference>
<dbReference type="InterPro" id="IPR000120">
    <property type="entry name" value="Amidase"/>
</dbReference>
<dbReference type="Gene3D" id="3.90.1300.10">
    <property type="entry name" value="Amidase signature (AS) domain"/>
    <property type="match status" value="1"/>
</dbReference>
<name>A0ABW1SYK3_9ACTN</name>
<gene>
    <name evidence="3" type="ORF">ACFQGU_05540</name>
</gene>
<protein>
    <submittedName>
        <fullName evidence="3">Amidase</fullName>
    </submittedName>
</protein>
<sequence length="457" mass="47801">MTTDASAAPSLRTWTATTVADDVRAGRLTALDATREALRRIETRDGSLGAFQVVRRDAAVREAAALDTAGTAGLPLAGVPVAIKDNIPVEGEPMRVGSAATEGYPQTASHEVVRRIREAGGVVVGLTRVPELCVFGATDSVYGVTRNPWDPERTPGGSSGGSAAAVASGQVPVAHGNDGMGSVRIPAACTGIVGIKPGGGVVPCDLGETDWYGLSENGALGTTVADTALLLSVLAGDPSLAVLGDVPTLRIAVSTRPPVQGVKVDREHVRALFATAAALMRDGHDVERHDPTYPNSAAVAGLARWFAGTWADAEKLDPALLEPRVRSHAALGKQVVERGMLAEEPRDAWKQKAGELLSTYDVLMTPVLAQPPLEAKRWSETNWATTMAANVRYAPFSAPWNVASFPAMSVPAGVHPTAGTPMSVQLVAAPGKEHLLLDLAARIETLRPWQRTAPGYL</sequence>
<feature type="domain" description="Amidase" evidence="2">
    <location>
        <begin position="32"/>
        <end position="437"/>
    </location>
</feature>
<dbReference type="SUPFAM" id="SSF75304">
    <property type="entry name" value="Amidase signature (AS) enzymes"/>
    <property type="match status" value="1"/>
</dbReference>
<evidence type="ECO:0000313" key="4">
    <source>
        <dbReference type="Proteomes" id="UP001596138"/>
    </source>
</evidence>